<reference evidence="2" key="1">
    <citation type="journal article" date="2019" name="Int. J. Syst. Evol. Microbiol.">
        <title>The Global Catalogue of Microorganisms (GCM) 10K type strain sequencing project: providing services to taxonomists for standard genome sequencing and annotation.</title>
        <authorList>
            <consortium name="The Broad Institute Genomics Platform"/>
            <consortium name="The Broad Institute Genome Sequencing Center for Infectious Disease"/>
            <person name="Wu L."/>
            <person name="Ma J."/>
        </authorList>
    </citation>
    <scope>NUCLEOTIDE SEQUENCE [LARGE SCALE GENOMIC DNA]</scope>
    <source>
        <strain evidence="2">CCUG 57508</strain>
    </source>
</reference>
<accession>A0ABW3MZT2</accession>
<dbReference type="EMBL" id="JBHTKH010000009">
    <property type="protein sequence ID" value="MFD1055417.1"/>
    <property type="molecule type" value="Genomic_DNA"/>
</dbReference>
<name>A0ABW3MZT2_9MICO</name>
<sequence length="61" mass="7051">MRAKGPIATAIEKIILEAVAQRIPLRRRTRLLLSRFGGYWGGVIMRSLDFLHRLPPRKKKP</sequence>
<dbReference type="RefSeq" id="WP_386053447.1">
    <property type="nucleotide sequence ID" value="NZ_JBHTKH010000009.1"/>
</dbReference>
<organism evidence="1 2">
    <name type="scientific">Terrabacter terrigena</name>
    <dbReference type="NCBI Taxonomy" id="574718"/>
    <lineage>
        <taxon>Bacteria</taxon>
        <taxon>Bacillati</taxon>
        <taxon>Actinomycetota</taxon>
        <taxon>Actinomycetes</taxon>
        <taxon>Micrococcales</taxon>
        <taxon>Intrasporangiaceae</taxon>
        <taxon>Terrabacter</taxon>
    </lineage>
</organism>
<proteinExistence type="predicted"/>
<comment type="caution">
    <text evidence="1">The sequence shown here is derived from an EMBL/GenBank/DDBJ whole genome shotgun (WGS) entry which is preliminary data.</text>
</comment>
<evidence type="ECO:0000313" key="1">
    <source>
        <dbReference type="EMBL" id="MFD1055417.1"/>
    </source>
</evidence>
<gene>
    <name evidence="1" type="ORF">ACFQ2V_13970</name>
</gene>
<keyword evidence="2" id="KW-1185">Reference proteome</keyword>
<protein>
    <submittedName>
        <fullName evidence="1">Uncharacterized protein</fullName>
    </submittedName>
</protein>
<dbReference type="Proteomes" id="UP001597046">
    <property type="component" value="Unassembled WGS sequence"/>
</dbReference>
<evidence type="ECO:0000313" key="2">
    <source>
        <dbReference type="Proteomes" id="UP001597046"/>
    </source>
</evidence>